<gene>
    <name evidence="6" type="ORF">U9M48_021172</name>
</gene>
<organism evidence="6 7">
    <name type="scientific">Paspalum notatum var. saurae</name>
    <dbReference type="NCBI Taxonomy" id="547442"/>
    <lineage>
        <taxon>Eukaryota</taxon>
        <taxon>Viridiplantae</taxon>
        <taxon>Streptophyta</taxon>
        <taxon>Embryophyta</taxon>
        <taxon>Tracheophyta</taxon>
        <taxon>Spermatophyta</taxon>
        <taxon>Magnoliopsida</taxon>
        <taxon>Liliopsida</taxon>
        <taxon>Poales</taxon>
        <taxon>Poaceae</taxon>
        <taxon>PACMAD clade</taxon>
        <taxon>Panicoideae</taxon>
        <taxon>Andropogonodae</taxon>
        <taxon>Paspaleae</taxon>
        <taxon>Paspalinae</taxon>
        <taxon>Paspalum</taxon>
    </lineage>
</organism>
<dbReference type="GO" id="GO:0030014">
    <property type="term" value="C:CCR4-NOT complex"/>
    <property type="evidence" value="ECO:0007669"/>
    <property type="project" value="InterPro"/>
</dbReference>
<keyword evidence="1" id="KW-0862">Zinc</keyword>
<dbReference type="CDD" id="cd16618">
    <property type="entry name" value="mRING-HC-C4C4_CNOT4"/>
    <property type="match status" value="1"/>
</dbReference>
<dbReference type="AlphaFoldDB" id="A0AAQ3WTB7"/>
<feature type="compositionally biased region" description="Polar residues" evidence="3">
    <location>
        <begin position="599"/>
        <end position="618"/>
    </location>
</feature>
<keyword evidence="2" id="KW-0694">RNA-binding</keyword>
<feature type="domain" description="RING-type" evidence="4">
    <location>
        <begin position="90"/>
        <end position="133"/>
    </location>
</feature>
<dbReference type="SUPFAM" id="SSF57850">
    <property type="entry name" value="RING/U-box"/>
    <property type="match status" value="1"/>
</dbReference>
<dbReference type="SUPFAM" id="SSF54928">
    <property type="entry name" value="RNA-binding domain, RBD"/>
    <property type="match status" value="1"/>
</dbReference>
<dbReference type="InterPro" id="IPR035979">
    <property type="entry name" value="RBD_domain_sf"/>
</dbReference>
<dbReference type="PROSITE" id="PS50102">
    <property type="entry name" value="RRM"/>
    <property type="match status" value="1"/>
</dbReference>
<dbReference type="InterPro" id="IPR003954">
    <property type="entry name" value="RRM_euk-type"/>
</dbReference>
<evidence type="ECO:0008006" key="8">
    <source>
        <dbReference type="Google" id="ProtNLM"/>
    </source>
</evidence>
<feature type="region of interest" description="Disordered" evidence="3">
    <location>
        <begin position="443"/>
        <end position="483"/>
    </location>
</feature>
<evidence type="ECO:0000313" key="7">
    <source>
        <dbReference type="Proteomes" id="UP001341281"/>
    </source>
</evidence>
<dbReference type="Pfam" id="PF00076">
    <property type="entry name" value="RRM_1"/>
    <property type="match status" value="1"/>
</dbReference>
<dbReference type="Proteomes" id="UP001341281">
    <property type="component" value="Chromosome 04"/>
</dbReference>
<dbReference type="GO" id="GO:0008270">
    <property type="term" value="F:zinc ion binding"/>
    <property type="evidence" value="ECO:0007669"/>
    <property type="project" value="UniProtKB-KW"/>
</dbReference>
<dbReference type="SMART" id="SM00361">
    <property type="entry name" value="RRM_1"/>
    <property type="match status" value="1"/>
</dbReference>
<protein>
    <recommendedName>
        <fullName evidence="8">CCR4-NOT transcription complex subunit 4</fullName>
    </recommendedName>
</protein>
<keyword evidence="1" id="KW-0479">Metal-binding</keyword>
<feature type="compositionally biased region" description="Polar residues" evidence="3">
    <location>
        <begin position="443"/>
        <end position="481"/>
    </location>
</feature>
<evidence type="ECO:0000259" key="5">
    <source>
        <dbReference type="PROSITE" id="PS50102"/>
    </source>
</evidence>
<feature type="compositionally biased region" description="Polar residues" evidence="3">
    <location>
        <begin position="333"/>
        <end position="346"/>
    </location>
</feature>
<dbReference type="GO" id="GO:0016567">
    <property type="term" value="P:protein ubiquitination"/>
    <property type="evidence" value="ECO:0007669"/>
    <property type="project" value="TreeGrafter"/>
</dbReference>
<feature type="region of interest" description="Disordered" evidence="3">
    <location>
        <begin position="704"/>
        <end position="747"/>
    </location>
</feature>
<feature type="domain" description="RRM" evidence="5">
    <location>
        <begin position="188"/>
        <end position="271"/>
    </location>
</feature>
<dbReference type="PROSITE" id="PS50089">
    <property type="entry name" value="ZF_RING_2"/>
    <property type="match status" value="1"/>
</dbReference>
<keyword evidence="1" id="KW-0863">Zinc-finger</keyword>
<dbReference type="PANTHER" id="PTHR12603">
    <property type="entry name" value="CCR4-NOT TRANSCRIPTION COMPLEX RELATED"/>
    <property type="match status" value="1"/>
</dbReference>
<dbReference type="InterPro" id="IPR039780">
    <property type="entry name" value="Mot2"/>
</dbReference>
<dbReference type="InterPro" id="IPR001841">
    <property type="entry name" value="Znf_RING"/>
</dbReference>
<evidence type="ECO:0000313" key="6">
    <source>
        <dbReference type="EMBL" id="WVZ72761.1"/>
    </source>
</evidence>
<accession>A0AAQ3WTB7</accession>
<feature type="compositionally biased region" description="Polar residues" evidence="3">
    <location>
        <begin position="406"/>
        <end position="417"/>
    </location>
</feature>
<feature type="region of interest" description="Disordered" evidence="3">
    <location>
        <begin position="374"/>
        <end position="417"/>
    </location>
</feature>
<feature type="compositionally biased region" description="Low complexity" evidence="3">
    <location>
        <begin position="347"/>
        <end position="356"/>
    </location>
</feature>
<feature type="compositionally biased region" description="Polar residues" evidence="3">
    <location>
        <begin position="531"/>
        <end position="542"/>
    </location>
</feature>
<evidence type="ECO:0000256" key="2">
    <source>
        <dbReference type="PROSITE-ProRule" id="PRU00176"/>
    </source>
</evidence>
<feature type="region of interest" description="Disordered" evidence="3">
    <location>
        <begin position="599"/>
        <end position="620"/>
    </location>
</feature>
<feature type="region of interest" description="Disordered" evidence="3">
    <location>
        <begin position="496"/>
        <end position="542"/>
    </location>
</feature>
<dbReference type="Gene3D" id="3.30.40.10">
    <property type="entry name" value="Zinc/RING finger domain, C3HC4 (zinc finger)"/>
    <property type="match status" value="1"/>
</dbReference>
<keyword evidence="7" id="KW-1185">Reference proteome</keyword>
<reference evidence="6 7" key="1">
    <citation type="submission" date="2024-02" db="EMBL/GenBank/DDBJ databases">
        <title>High-quality chromosome-scale genome assembly of Pensacola bahiagrass (Paspalum notatum Flugge var. saurae).</title>
        <authorList>
            <person name="Vega J.M."/>
            <person name="Podio M."/>
            <person name="Orjuela J."/>
            <person name="Siena L.A."/>
            <person name="Pessino S.C."/>
            <person name="Combes M.C."/>
            <person name="Mariac C."/>
            <person name="Albertini E."/>
            <person name="Pupilli F."/>
            <person name="Ortiz J.P.A."/>
            <person name="Leblanc O."/>
        </authorList>
    </citation>
    <scope>NUCLEOTIDE SEQUENCE [LARGE SCALE GENOMIC DNA]</scope>
    <source>
        <strain evidence="6">R1</strain>
        <tissue evidence="6">Leaf</tissue>
    </source>
</reference>
<dbReference type="InterPro" id="IPR013083">
    <property type="entry name" value="Znf_RING/FYVE/PHD"/>
</dbReference>
<evidence type="ECO:0000256" key="1">
    <source>
        <dbReference type="PROSITE-ProRule" id="PRU00175"/>
    </source>
</evidence>
<dbReference type="EMBL" id="CP144748">
    <property type="protein sequence ID" value="WVZ72761.1"/>
    <property type="molecule type" value="Genomic_DNA"/>
</dbReference>
<dbReference type="InterPro" id="IPR012677">
    <property type="entry name" value="Nucleotide-bd_a/b_plait_sf"/>
</dbReference>
<dbReference type="InterPro" id="IPR000504">
    <property type="entry name" value="RRM_dom"/>
</dbReference>
<proteinExistence type="predicted"/>
<feature type="region of interest" description="Disordered" evidence="3">
    <location>
        <begin position="152"/>
        <end position="174"/>
    </location>
</feature>
<evidence type="ECO:0000256" key="3">
    <source>
        <dbReference type="SAM" id="MobiDB-lite"/>
    </source>
</evidence>
<dbReference type="GO" id="GO:0003723">
    <property type="term" value="F:RNA binding"/>
    <property type="evidence" value="ECO:0007669"/>
    <property type="project" value="UniProtKB-UniRule"/>
</dbReference>
<name>A0AAQ3WTB7_PASNO</name>
<dbReference type="GO" id="GO:0004842">
    <property type="term" value="F:ubiquitin-protein transferase activity"/>
    <property type="evidence" value="ECO:0007669"/>
    <property type="project" value="InterPro"/>
</dbReference>
<dbReference type="PANTHER" id="PTHR12603:SF4">
    <property type="entry name" value="RNA BINDING (RRM_RBD_RNP MOTIFS) FAMILY PROTEIN"/>
    <property type="match status" value="1"/>
</dbReference>
<dbReference type="Gene3D" id="3.30.70.330">
    <property type="match status" value="1"/>
</dbReference>
<evidence type="ECO:0000259" key="4">
    <source>
        <dbReference type="PROSITE" id="PS50089"/>
    </source>
</evidence>
<sequence length="906" mass="98857">MVPIIKDFASPPTLSLDSKKLNARKKQKGLAESSPQFRRRLLRRGVAGAAEGVREGLGRETTGELGTLILWRLAISIAAAPLTAQTNNKCPICLEKMDLTDQQLKPCKCGYEMCLWCWHRIMDESGGRCPGCRSVYNKDRILGTSARNQMHSNYQKEKAKSRKQTSAKVQSGQAEIKDPNSVRVIQRKLVYIVGMPTEFAREKLLRQKEFLGQYGKIENIIIDNIGANQQIPDSGRVYVTFTREEEAIRCIRVVDGYTLDGRPLKIATRQTVHMCIIKPQQKIFASKMRFLWCVQGYSNILERITSVSNIGQDVHYPHQVCINGERLLPNGANKNTGLLPTTTPRVSSLSSGSPSSITNAVLDQQNDHESIHNIQQNLSDPKIQKYVPPGVRNRSSEMATSEKHTQQSCSPNEGTLLQSSLNTSLVPQGPKEHLSEQLGSINDKPQASSQLENDTSKQVTSSKNGTSDTSQQKQQYASVVSQGHVAPARRFTVLSRPLMTSADTRSKATGQAGHGTAGSTEHASVKKEHSNCSTIPTSQVSQSRELPLHLLASASVKSHSGAEKKNECSDIHGKLVPENHKQFAERIASLRSTVVQSINGRPVPSNLSTSDAKSQASVGQHKVSDLNLKLSSQNQSQFVNGQRTPVSNTGIAKANICHSTLNNQVPLTDGKRQNPVQGGHEGLYNKETILPSDIVSSHCSKSSLLSGPVGAVSSTDVGAPDRKERKRQACPPGFEKPHVTLSSPAGTPVQDSCGITDQQDLTSWATDCLKDDGDVTQNLNMCGSSRLSSSRLSSTDANRRQHAQFAGTFFSGWPNHPHFSFHLSGTLDVHNKPSSYRDGTTGSYMPTGGYDAFCQGTTSNMRDGMGAALCQQPRMAGPRDGWTNGNTDSGMKCPQVDISYPMYTLF</sequence>
<feature type="region of interest" description="Disordered" evidence="3">
    <location>
        <begin position="333"/>
        <end position="359"/>
    </location>
</feature>
<dbReference type="Pfam" id="PF14570">
    <property type="entry name" value="zf-RING_4"/>
    <property type="match status" value="1"/>
</dbReference>
<dbReference type="InterPro" id="IPR039515">
    <property type="entry name" value="NOT4_mRING-HC-C4C4"/>
</dbReference>